<sequence>MRYTISLTALAAALPALMLASTPAAAQVTDFRLPPAPTPTPTAQGPVDPEAPRATVPLPGGNSPSPTPSPSPTRAASPAPSPTAEPRQTRSPSPSPAATRPATRPEPTIRRPAQQAPQARPVPLPPTGEAPADRPEGQPSPDAGIAATPSFDLAPASPPDTSLDADAPGGIASLWLLAALTLGVLALVAILLVRRRRVGAIPLAVPQIVRPNVTPKTDVPETPAPEAAPLPAAATATTPAAAAAPAAPAAAATSASGPLGVTLAPHTLSLTLMAATLAYRLQLTNTGDTAMTDVVVEADLTSAHAARPQADQLADGFTVMEIRHRLDGIAPGETKEVNGEIRLPLNQIAAIRQGSSVLFIPLARFAARCGADVAVLNAVVGAMGPQGGVAPVRIDQGPRIIRGLQARGF</sequence>
<keyword evidence="2" id="KW-0472">Membrane</keyword>
<dbReference type="Proteomes" id="UP000092698">
    <property type="component" value="Chromosome"/>
</dbReference>
<dbReference type="KEGG" id="anh:A6F65_02237"/>
<evidence type="ECO:0000313" key="4">
    <source>
        <dbReference type="EMBL" id="ANU08520.1"/>
    </source>
</evidence>
<feature type="region of interest" description="Disordered" evidence="1">
    <location>
        <begin position="30"/>
        <end position="164"/>
    </location>
</feature>
<protein>
    <submittedName>
        <fullName evidence="4">Uncharacterized protein</fullName>
    </submittedName>
</protein>
<dbReference type="PATRIC" id="fig|645517.4.peg.2218"/>
<evidence type="ECO:0000256" key="1">
    <source>
        <dbReference type="SAM" id="MobiDB-lite"/>
    </source>
</evidence>
<reference evidence="4 5" key="1">
    <citation type="submission" date="2016-07" db="EMBL/GenBank/DDBJ databases">
        <title>Complete genome sequence of Altererythrobacter namhicola JCM 16345T, containing esterase-encoding genes.</title>
        <authorList>
            <person name="Cheng H."/>
            <person name="Wu Y.-H."/>
            <person name="Jian S.-L."/>
            <person name="Huo Y.-Y."/>
            <person name="Wang C.-S."/>
            <person name="Xu X.-W."/>
        </authorList>
    </citation>
    <scope>NUCLEOTIDE SEQUENCE [LARGE SCALE GENOMIC DNA]</scope>
    <source>
        <strain evidence="4 5">JCM 16345</strain>
    </source>
</reference>
<dbReference type="EMBL" id="CP016545">
    <property type="protein sequence ID" value="ANU08520.1"/>
    <property type="molecule type" value="Genomic_DNA"/>
</dbReference>
<organism evidence="4 5">
    <name type="scientific">Paraurantiacibacter namhicola</name>
    <dbReference type="NCBI Taxonomy" id="645517"/>
    <lineage>
        <taxon>Bacteria</taxon>
        <taxon>Pseudomonadati</taxon>
        <taxon>Pseudomonadota</taxon>
        <taxon>Alphaproteobacteria</taxon>
        <taxon>Sphingomonadales</taxon>
        <taxon>Erythrobacteraceae</taxon>
        <taxon>Paraurantiacibacter</taxon>
    </lineage>
</organism>
<feature type="chain" id="PRO_5008884534" evidence="3">
    <location>
        <begin position="27"/>
        <end position="409"/>
    </location>
</feature>
<accession>A0A1C7DAJ9</accession>
<keyword evidence="2" id="KW-1133">Transmembrane helix</keyword>
<evidence type="ECO:0000256" key="2">
    <source>
        <dbReference type="SAM" id="Phobius"/>
    </source>
</evidence>
<feature type="compositionally biased region" description="Low complexity" evidence="1">
    <location>
        <begin position="72"/>
        <end position="119"/>
    </location>
</feature>
<feature type="region of interest" description="Disordered" evidence="1">
    <location>
        <begin position="213"/>
        <end position="236"/>
    </location>
</feature>
<keyword evidence="2" id="KW-0812">Transmembrane</keyword>
<keyword evidence="3" id="KW-0732">Signal</keyword>
<name>A0A1C7DAJ9_9SPHN</name>
<feature type="signal peptide" evidence="3">
    <location>
        <begin position="1"/>
        <end position="26"/>
    </location>
</feature>
<keyword evidence="5" id="KW-1185">Reference proteome</keyword>
<proteinExistence type="predicted"/>
<evidence type="ECO:0000313" key="5">
    <source>
        <dbReference type="Proteomes" id="UP000092698"/>
    </source>
</evidence>
<evidence type="ECO:0000256" key="3">
    <source>
        <dbReference type="SAM" id="SignalP"/>
    </source>
</evidence>
<dbReference type="AlphaFoldDB" id="A0A1C7DAJ9"/>
<feature type="transmembrane region" description="Helical" evidence="2">
    <location>
        <begin position="172"/>
        <end position="193"/>
    </location>
</feature>
<gene>
    <name evidence="4" type="ORF">A6F65_02237</name>
</gene>
<dbReference type="PRINTS" id="PR01217">
    <property type="entry name" value="PRICHEXTENSN"/>
</dbReference>
<dbReference type="STRING" id="645517.A6F65_02237"/>